<dbReference type="AlphaFoldDB" id="A0A127V8Z5"/>
<accession>A0A127V8Z5</accession>
<evidence type="ECO:0000256" key="2">
    <source>
        <dbReference type="ARBA" id="ARBA00022692"/>
    </source>
</evidence>
<evidence type="ECO:0000256" key="1">
    <source>
        <dbReference type="ARBA" id="ARBA00004141"/>
    </source>
</evidence>
<proteinExistence type="predicted"/>
<feature type="transmembrane region" description="Helical" evidence="5">
    <location>
        <begin position="120"/>
        <end position="137"/>
    </location>
</feature>
<dbReference type="EMBL" id="CP014504">
    <property type="protein sequence ID" value="AMP97793.1"/>
    <property type="molecule type" value="Genomic_DNA"/>
</dbReference>
<feature type="transmembrane region" description="Helical" evidence="5">
    <location>
        <begin position="82"/>
        <end position="100"/>
    </location>
</feature>
<dbReference type="PATRIC" id="fig|188932.3.peg.876"/>
<evidence type="ECO:0000313" key="8">
    <source>
        <dbReference type="Proteomes" id="UP000071561"/>
    </source>
</evidence>
<evidence type="ECO:0000256" key="4">
    <source>
        <dbReference type="ARBA" id="ARBA00023136"/>
    </source>
</evidence>
<dbReference type="Proteomes" id="UP000071561">
    <property type="component" value="Chromosome"/>
</dbReference>
<keyword evidence="4 5" id="KW-0472">Membrane</keyword>
<name>A0A127V8Z5_9SPHI</name>
<reference evidence="7 8" key="1">
    <citation type="submission" date="2016-03" db="EMBL/GenBank/DDBJ databases">
        <title>Complete genome sequence of Pedobacter cryoconitis PAMC 27485.</title>
        <authorList>
            <person name="Lee J."/>
            <person name="Kim O.-S."/>
        </authorList>
    </citation>
    <scope>NUCLEOTIDE SEQUENCE [LARGE SCALE GENOMIC DNA]</scope>
    <source>
        <strain evidence="7 8">PAMC 27485</strain>
    </source>
</reference>
<feature type="transmembrane region" description="Helical" evidence="5">
    <location>
        <begin position="48"/>
        <end position="70"/>
    </location>
</feature>
<dbReference type="GO" id="GO:0016020">
    <property type="term" value="C:membrane"/>
    <property type="evidence" value="ECO:0007669"/>
    <property type="project" value="UniProtKB-SubCell"/>
</dbReference>
<dbReference type="Pfam" id="PF07291">
    <property type="entry name" value="MauE"/>
    <property type="match status" value="1"/>
</dbReference>
<feature type="transmembrane region" description="Helical" evidence="5">
    <location>
        <begin position="7"/>
        <end position="28"/>
    </location>
</feature>
<keyword evidence="2 5" id="KW-0812">Transmembrane</keyword>
<gene>
    <name evidence="7" type="ORF">AY601_0852</name>
</gene>
<dbReference type="OrthoDB" id="673785at2"/>
<dbReference type="KEGG" id="pcm:AY601_0852"/>
<sequence>MYKIMNLHPFIIIITGMLVLLWAYAALSKLFNLHQFKQALMTQVFPQWVGKILVYVLPLSELILVGLLLIPQTRLIGMYSSFFMMGAFTLYVGGVVFKIYDQYPCACGGLFAKLGWSNHFKVNIVLTLIALAGVILMEV</sequence>
<evidence type="ECO:0000256" key="3">
    <source>
        <dbReference type="ARBA" id="ARBA00022989"/>
    </source>
</evidence>
<evidence type="ECO:0000256" key="5">
    <source>
        <dbReference type="SAM" id="Phobius"/>
    </source>
</evidence>
<feature type="domain" description="Methylamine utilisation protein MauE" evidence="6">
    <location>
        <begin position="9"/>
        <end position="135"/>
    </location>
</feature>
<evidence type="ECO:0000259" key="6">
    <source>
        <dbReference type="Pfam" id="PF07291"/>
    </source>
</evidence>
<protein>
    <recommendedName>
        <fullName evidence="6">Methylamine utilisation protein MauE domain-containing protein</fullName>
    </recommendedName>
</protein>
<dbReference type="InterPro" id="IPR009908">
    <property type="entry name" value="Methylamine_util_MauE"/>
</dbReference>
<organism evidence="7 8">
    <name type="scientific">Pedobacter cryoconitis</name>
    <dbReference type="NCBI Taxonomy" id="188932"/>
    <lineage>
        <taxon>Bacteria</taxon>
        <taxon>Pseudomonadati</taxon>
        <taxon>Bacteroidota</taxon>
        <taxon>Sphingobacteriia</taxon>
        <taxon>Sphingobacteriales</taxon>
        <taxon>Sphingobacteriaceae</taxon>
        <taxon>Pedobacter</taxon>
    </lineage>
</organism>
<evidence type="ECO:0000313" key="7">
    <source>
        <dbReference type="EMBL" id="AMP97793.1"/>
    </source>
</evidence>
<keyword evidence="3 5" id="KW-1133">Transmembrane helix</keyword>
<comment type="subcellular location">
    <subcellularLocation>
        <location evidence="1">Membrane</location>
        <topology evidence="1">Multi-pass membrane protein</topology>
    </subcellularLocation>
</comment>
<keyword evidence="8" id="KW-1185">Reference proteome</keyword>
<dbReference type="GO" id="GO:0030416">
    <property type="term" value="P:methylamine metabolic process"/>
    <property type="evidence" value="ECO:0007669"/>
    <property type="project" value="InterPro"/>
</dbReference>